<dbReference type="GO" id="GO:0051310">
    <property type="term" value="P:metaphase chromosome alignment"/>
    <property type="evidence" value="ECO:0007669"/>
    <property type="project" value="TreeGrafter"/>
</dbReference>
<dbReference type="Gene3D" id="1.20.5.3600">
    <property type="match status" value="1"/>
</dbReference>
<keyword evidence="13" id="KW-0206">Cytoskeleton</keyword>
<dbReference type="GO" id="GO:0032133">
    <property type="term" value="C:chromosome passenger complex"/>
    <property type="evidence" value="ECO:0007669"/>
    <property type="project" value="TreeGrafter"/>
</dbReference>
<evidence type="ECO:0000256" key="9">
    <source>
        <dbReference type="ARBA" id="ARBA00022701"/>
    </source>
</evidence>
<evidence type="ECO:0000313" key="21">
    <source>
        <dbReference type="Proteomes" id="UP001174136"/>
    </source>
</evidence>
<name>A0AA47ML53_MERPO</name>
<protein>
    <submittedName>
        <fullName evidence="20">Inner centromere protein A</fullName>
    </submittedName>
</protein>
<dbReference type="InterPro" id="IPR022006">
    <property type="entry name" value="INCENP_N"/>
</dbReference>
<keyword evidence="9" id="KW-0493">Microtubule</keyword>
<dbReference type="EMBL" id="JAOPHQ010003710">
    <property type="protein sequence ID" value="KAK0142099.1"/>
    <property type="molecule type" value="Genomic_DNA"/>
</dbReference>
<organism evidence="20 21">
    <name type="scientific">Merluccius polli</name>
    <name type="common">Benguela hake</name>
    <name type="synonym">Merluccius cadenati</name>
    <dbReference type="NCBI Taxonomy" id="89951"/>
    <lineage>
        <taxon>Eukaryota</taxon>
        <taxon>Metazoa</taxon>
        <taxon>Chordata</taxon>
        <taxon>Craniata</taxon>
        <taxon>Vertebrata</taxon>
        <taxon>Euteleostomi</taxon>
        <taxon>Actinopterygii</taxon>
        <taxon>Neopterygii</taxon>
        <taxon>Teleostei</taxon>
        <taxon>Neoteleostei</taxon>
        <taxon>Acanthomorphata</taxon>
        <taxon>Zeiogadaria</taxon>
        <taxon>Gadariae</taxon>
        <taxon>Gadiformes</taxon>
        <taxon>Gadoidei</taxon>
        <taxon>Merlucciidae</taxon>
        <taxon>Merluccius</taxon>
    </lineage>
</organism>
<keyword evidence="12" id="KW-0995">Kinetochore</keyword>
<evidence type="ECO:0000256" key="11">
    <source>
        <dbReference type="ARBA" id="ARBA00022829"/>
    </source>
</evidence>
<evidence type="ECO:0000256" key="2">
    <source>
        <dbReference type="ARBA" id="ARBA00004186"/>
    </source>
</evidence>
<reference evidence="20" key="1">
    <citation type="journal article" date="2023" name="Front. Mar. Sci.">
        <title>A new Merluccius polli reference genome to investigate the effects of global change in West African waters.</title>
        <authorList>
            <person name="Mateo J.L."/>
            <person name="Blanco-Fernandez C."/>
            <person name="Garcia-Vazquez E."/>
            <person name="Machado-Schiaffino G."/>
        </authorList>
    </citation>
    <scope>NUCLEOTIDE SEQUENCE</scope>
    <source>
        <strain evidence="20">C29</strain>
        <tissue evidence="20">Fin</tissue>
    </source>
</reference>
<feature type="domain" description="Chromosome passenger complex (CPC) protein INCENP N-terminal" evidence="19">
    <location>
        <begin position="10"/>
        <end position="41"/>
    </location>
</feature>
<evidence type="ECO:0000256" key="10">
    <source>
        <dbReference type="ARBA" id="ARBA00022776"/>
    </source>
</evidence>
<evidence type="ECO:0000256" key="13">
    <source>
        <dbReference type="ARBA" id="ARBA00023212"/>
    </source>
</evidence>
<evidence type="ECO:0000259" key="19">
    <source>
        <dbReference type="Pfam" id="PF12178"/>
    </source>
</evidence>
<keyword evidence="10" id="KW-0498">Mitosis</keyword>
<dbReference type="GO" id="GO:0030496">
    <property type="term" value="C:midbody"/>
    <property type="evidence" value="ECO:0007669"/>
    <property type="project" value="UniProtKB-SubCell"/>
</dbReference>
<gene>
    <name evidence="20" type="primary">incenp-a_1</name>
    <name evidence="20" type="ORF">N1851_020246</name>
</gene>
<feature type="compositionally biased region" description="Basic residues" evidence="17">
    <location>
        <begin position="270"/>
        <end position="282"/>
    </location>
</feature>
<evidence type="ECO:0000256" key="1">
    <source>
        <dbReference type="ARBA" id="ARBA00004123"/>
    </source>
</evidence>
<evidence type="ECO:0000256" key="16">
    <source>
        <dbReference type="ARBA" id="ARBA00023328"/>
    </source>
</evidence>
<feature type="region of interest" description="Disordered" evidence="17">
    <location>
        <begin position="709"/>
        <end position="760"/>
    </location>
</feature>
<feature type="region of interest" description="Disordered" evidence="17">
    <location>
        <begin position="449"/>
        <end position="485"/>
    </location>
</feature>
<accession>A0AA47ML53</accession>
<dbReference type="GO" id="GO:0005634">
    <property type="term" value="C:nucleus"/>
    <property type="evidence" value="ECO:0007669"/>
    <property type="project" value="UniProtKB-SubCell"/>
</dbReference>
<dbReference type="Proteomes" id="UP001174136">
    <property type="component" value="Unassembled WGS sequence"/>
</dbReference>
<dbReference type="GO" id="GO:0000281">
    <property type="term" value="P:mitotic cytokinesis"/>
    <property type="evidence" value="ECO:0007669"/>
    <property type="project" value="TreeGrafter"/>
</dbReference>
<evidence type="ECO:0000256" key="15">
    <source>
        <dbReference type="ARBA" id="ARBA00023306"/>
    </source>
</evidence>
<feature type="region of interest" description="Disordered" evidence="17">
    <location>
        <begin position="527"/>
        <end position="654"/>
    </location>
</feature>
<evidence type="ECO:0000256" key="14">
    <source>
        <dbReference type="ARBA" id="ARBA00023242"/>
    </source>
</evidence>
<dbReference type="Pfam" id="PF03941">
    <property type="entry name" value="INCENP_ARK-bind"/>
    <property type="match status" value="1"/>
</dbReference>
<feature type="region of interest" description="Disordered" evidence="17">
    <location>
        <begin position="112"/>
        <end position="134"/>
    </location>
</feature>
<evidence type="ECO:0000256" key="4">
    <source>
        <dbReference type="ARBA" id="ARBA00004629"/>
    </source>
</evidence>
<feature type="region of interest" description="Disordered" evidence="17">
    <location>
        <begin position="369"/>
        <end position="394"/>
    </location>
</feature>
<keyword evidence="7" id="KW-0963">Cytoplasm</keyword>
<proteinExistence type="inferred from homology"/>
<evidence type="ECO:0000256" key="6">
    <source>
        <dbReference type="ARBA" id="ARBA00022454"/>
    </source>
</evidence>
<dbReference type="GO" id="GO:1990385">
    <property type="term" value="C:meiotic spindle midzone"/>
    <property type="evidence" value="ECO:0007669"/>
    <property type="project" value="TreeGrafter"/>
</dbReference>
<evidence type="ECO:0000256" key="7">
    <source>
        <dbReference type="ARBA" id="ARBA00022490"/>
    </source>
</evidence>
<keyword evidence="6" id="KW-0158">Chromosome</keyword>
<keyword evidence="8" id="KW-0132">Cell division</keyword>
<dbReference type="GO" id="GO:0000776">
    <property type="term" value="C:kinetochore"/>
    <property type="evidence" value="ECO:0007669"/>
    <property type="project" value="UniProtKB-KW"/>
</dbReference>
<comment type="subcellular location">
    <subcellularLocation>
        <location evidence="4">Chromosome</location>
        <location evidence="4">Centromere</location>
        <location evidence="4">Kinetochore</location>
    </subcellularLocation>
    <subcellularLocation>
        <location evidence="2">Cytoplasm</location>
        <location evidence="2">Cytoskeleton</location>
        <location evidence="2">Spindle</location>
    </subcellularLocation>
    <subcellularLocation>
        <location evidence="3">Midbody</location>
    </subcellularLocation>
    <subcellularLocation>
        <location evidence="1">Nucleus</location>
    </subcellularLocation>
</comment>
<dbReference type="Pfam" id="PF12178">
    <property type="entry name" value="INCENP_N"/>
    <property type="match status" value="1"/>
</dbReference>
<keyword evidence="21" id="KW-1185">Reference proteome</keyword>
<dbReference type="AlphaFoldDB" id="A0AA47ML53"/>
<keyword evidence="16" id="KW-0137">Centromere</keyword>
<dbReference type="InterPro" id="IPR005635">
    <property type="entry name" value="Inner_centromere_prot_ARK-bd"/>
</dbReference>
<feature type="domain" description="Inner centromere protein ARK-binding" evidence="18">
    <location>
        <begin position="738"/>
        <end position="794"/>
    </location>
</feature>
<evidence type="ECO:0000256" key="12">
    <source>
        <dbReference type="ARBA" id="ARBA00022838"/>
    </source>
</evidence>
<dbReference type="Gene3D" id="6.10.250.2990">
    <property type="match status" value="1"/>
</dbReference>
<keyword evidence="14" id="KW-0539">Nucleus</keyword>
<dbReference type="PANTHER" id="PTHR13142">
    <property type="entry name" value="INNER CENTROMERE PROTEIN"/>
    <property type="match status" value="1"/>
</dbReference>
<comment type="caution">
    <text evidence="20">The sequence shown here is derived from an EMBL/GenBank/DDBJ whole genome shotgun (WGS) entry which is preliminary data.</text>
</comment>
<evidence type="ECO:0000313" key="20">
    <source>
        <dbReference type="EMBL" id="KAK0142099.1"/>
    </source>
</evidence>
<evidence type="ECO:0000256" key="3">
    <source>
        <dbReference type="ARBA" id="ARBA00004214"/>
    </source>
</evidence>
<keyword evidence="11" id="KW-0159">Chromosome partition</keyword>
<dbReference type="PANTHER" id="PTHR13142:SF1">
    <property type="entry name" value="INNER CENTROMERE PROTEIN"/>
    <property type="match status" value="1"/>
</dbReference>
<evidence type="ECO:0000256" key="17">
    <source>
        <dbReference type="SAM" id="MobiDB-lite"/>
    </source>
</evidence>
<dbReference type="GO" id="GO:0005874">
    <property type="term" value="C:microtubule"/>
    <property type="evidence" value="ECO:0007669"/>
    <property type="project" value="UniProtKB-KW"/>
</dbReference>
<sequence length="819" mass="93846">MASTFSFVVSLKELFDGKLQQFMSDIDNVHMVWLNEIQQEANRMLTSDFSAEPELMPKTPSQKKRIRKKRVSVGYQEESRAMRRFSKGKRSKLRGSSVKSLDLITEDEGIAQANTSGEVTEQPKRSTRRNKQTQPEVLVEAAAVSDCRAEQVPEEEPGVVDMELETAVPNTEIKIGTGEPQVCFSSTTPSPPKIPAPEVTVRISPTDRRSAELVAELLAEPEASPGRNATKIAIARTPPRAERRSVRHSLKLRYSLAGLRHSMKQDAVRRTSRRSILKKKSTRAGNSTYSSDVSVGSDEVETAVEETEATAEMAEQKPVVCNKRITRAMAVNSPSVVFSPALTSKFRDVTSGISSDAFLYICRSSHSGKRKHSPDIEEGIPTKIPLPPKKSQSVIKPHMRSFLQTVQKNQMLMMTPMSLGRSTVVKSFIKHTTPLKVDPKSRERFKLEALKKKQEQEEERMKKMEEEKRRKQEEKKRKMDERQRRVVEARMKEELKDEEKKKKIEQKMTQIVEKNDKMRVERIAEEKAKKKLAVKRQEEVDQKRRLEEEARLKKIQQDSEEEEKRQQELVAKRAAEEEERARKLAEARRALELRREREREREKELERERQAAAERERAAEREKALALQREVERAAREKERRELEEKQRQLEERRIREEQRLAAEKAAREREAAKQKMAAASVALNNVQSSLLKTPVGKGAALNVTVEVEKSPQSYSITPKGGNKPLIKNTNGEDYGMDQNSDDSTDDESAPRKPIPSWAQGHNLGQAIMKQYFNPPDLHTYFGTIEPPKLENIFYKSKPRYFKRTSSAVWHSPPRLGHY</sequence>
<evidence type="ECO:0000259" key="18">
    <source>
        <dbReference type="Pfam" id="PF03941"/>
    </source>
</evidence>
<feature type="region of interest" description="Disordered" evidence="17">
    <location>
        <begin position="263"/>
        <end position="299"/>
    </location>
</feature>
<keyword evidence="15" id="KW-0131">Cell cycle</keyword>
<feature type="compositionally biased region" description="Basic and acidic residues" evidence="17">
    <location>
        <begin position="535"/>
        <end position="654"/>
    </location>
</feature>
<evidence type="ECO:0000256" key="8">
    <source>
        <dbReference type="ARBA" id="ARBA00022618"/>
    </source>
</evidence>
<comment type="similarity">
    <text evidence="5">Belongs to the INCENP family.</text>
</comment>
<evidence type="ECO:0000256" key="5">
    <source>
        <dbReference type="ARBA" id="ARBA00010042"/>
    </source>
</evidence>
<dbReference type="GO" id="GO:0051257">
    <property type="term" value="P:meiotic spindle midzone assembly"/>
    <property type="evidence" value="ECO:0007669"/>
    <property type="project" value="TreeGrafter"/>
</dbReference>